<keyword evidence="1" id="KW-0472">Membrane</keyword>
<dbReference type="InterPro" id="IPR018649">
    <property type="entry name" value="SHOCT"/>
</dbReference>
<sequence length="224" mass="23459">MTRAAVFVMAVSLIGFVPVLALNAFVFDDFDAYGEVPVPGASSLELPQGEVDVSFHTLVIGGGNGGLPIPQMSIGIVPPDGVPDPVLTEDVGTTTSVNNDSRIRVWVAQIPVAGTYEVTADGNVGPYLNPTLAFGHGTRYGYLPFLLGAVFGLALLALVTARVWAARTRPAVVPRGYAAPAATYVPTDQGVRLEQLSTLARLHDSGALTDAEFAAEKKRVLDGL</sequence>
<accession>A0A7I7QXS0</accession>
<reference evidence="3 4" key="1">
    <citation type="journal article" date="2019" name="Emerg. Microbes Infect.">
        <title>Comprehensive subspecies identification of 175 nontuberculous mycobacteria species based on 7547 genomic profiles.</title>
        <authorList>
            <person name="Matsumoto Y."/>
            <person name="Kinjo T."/>
            <person name="Motooka D."/>
            <person name="Nabeya D."/>
            <person name="Jung N."/>
            <person name="Uechi K."/>
            <person name="Horii T."/>
            <person name="Iida T."/>
            <person name="Fujita J."/>
            <person name="Nakamura S."/>
        </authorList>
    </citation>
    <scope>NUCLEOTIDE SEQUENCE [LARGE SCALE GENOMIC DNA]</scope>
    <source>
        <strain evidence="3 4">JCM 17899</strain>
    </source>
</reference>
<name>A0A7I7QXS0_9MYCO</name>
<dbReference type="Proteomes" id="UP000467193">
    <property type="component" value="Chromosome"/>
</dbReference>
<keyword evidence="4" id="KW-1185">Reference proteome</keyword>
<dbReference type="AlphaFoldDB" id="A0A7I7QXS0"/>
<feature type="transmembrane region" description="Helical" evidence="1">
    <location>
        <begin position="142"/>
        <end position="165"/>
    </location>
</feature>
<protein>
    <recommendedName>
        <fullName evidence="2">SHOCT domain-containing protein</fullName>
    </recommendedName>
</protein>
<evidence type="ECO:0000256" key="1">
    <source>
        <dbReference type="SAM" id="Phobius"/>
    </source>
</evidence>
<dbReference type="EMBL" id="AP022588">
    <property type="protein sequence ID" value="BBY30640.1"/>
    <property type="molecule type" value="Genomic_DNA"/>
</dbReference>
<organism evidence="3 4">
    <name type="scientific">Mycolicibacterium sediminis</name>
    <dbReference type="NCBI Taxonomy" id="1286180"/>
    <lineage>
        <taxon>Bacteria</taxon>
        <taxon>Bacillati</taxon>
        <taxon>Actinomycetota</taxon>
        <taxon>Actinomycetes</taxon>
        <taxon>Mycobacteriales</taxon>
        <taxon>Mycobacteriaceae</taxon>
        <taxon>Mycolicibacterium</taxon>
    </lineage>
</organism>
<proteinExistence type="predicted"/>
<gene>
    <name evidence="3" type="ORF">MSEDJ_47360</name>
</gene>
<keyword evidence="1" id="KW-1133">Transmembrane helix</keyword>
<keyword evidence="1" id="KW-0812">Transmembrane</keyword>
<feature type="domain" description="SHOCT" evidence="2">
    <location>
        <begin position="194"/>
        <end position="221"/>
    </location>
</feature>
<evidence type="ECO:0000259" key="2">
    <source>
        <dbReference type="Pfam" id="PF09851"/>
    </source>
</evidence>
<evidence type="ECO:0000313" key="4">
    <source>
        <dbReference type="Proteomes" id="UP000467193"/>
    </source>
</evidence>
<evidence type="ECO:0000313" key="3">
    <source>
        <dbReference type="EMBL" id="BBY30640.1"/>
    </source>
</evidence>
<dbReference type="KEGG" id="msei:MSEDJ_47360"/>
<dbReference type="Pfam" id="PF09851">
    <property type="entry name" value="SHOCT"/>
    <property type="match status" value="1"/>
</dbReference>